<name>A0AAU9MR31_9ASTR</name>
<evidence type="ECO:0000313" key="2">
    <source>
        <dbReference type="Proteomes" id="UP001157418"/>
    </source>
</evidence>
<sequence length="172" mass="18521">MSHLDKSEPETVTGGLQEKILENPLLEKENPKGLSAAVVFQQKLFGPGFGRFMASTTDSSVITPIPIPSDTMTKNEEPMRIESAGMEVNILDPPPASGSIVITGKEATMPTLITLTASLPQFQRPFAITSVPNNPFQTGVASDEEALDKARSCLMEGIHLLNEVSLRTKARS</sequence>
<organism evidence="1 2">
    <name type="scientific">Lactuca virosa</name>
    <dbReference type="NCBI Taxonomy" id="75947"/>
    <lineage>
        <taxon>Eukaryota</taxon>
        <taxon>Viridiplantae</taxon>
        <taxon>Streptophyta</taxon>
        <taxon>Embryophyta</taxon>
        <taxon>Tracheophyta</taxon>
        <taxon>Spermatophyta</taxon>
        <taxon>Magnoliopsida</taxon>
        <taxon>eudicotyledons</taxon>
        <taxon>Gunneridae</taxon>
        <taxon>Pentapetalae</taxon>
        <taxon>asterids</taxon>
        <taxon>campanulids</taxon>
        <taxon>Asterales</taxon>
        <taxon>Asteraceae</taxon>
        <taxon>Cichorioideae</taxon>
        <taxon>Cichorieae</taxon>
        <taxon>Lactucinae</taxon>
        <taxon>Lactuca</taxon>
    </lineage>
</organism>
<comment type="caution">
    <text evidence="1">The sequence shown here is derived from an EMBL/GenBank/DDBJ whole genome shotgun (WGS) entry which is preliminary data.</text>
</comment>
<proteinExistence type="predicted"/>
<evidence type="ECO:0000313" key="1">
    <source>
        <dbReference type="EMBL" id="CAH1424440.1"/>
    </source>
</evidence>
<accession>A0AAU9MR31</accession>
<dbReference type="AlphaFoldDB" id="A0AAU9MR31"/>
<protein>
    <submittedName>
        <fullName evidence="1">Uncharacterized protein</fullName>
    </submittedName>
</protein>
<gene>
    <name evidence="1" type="ORF">LVIROSA_LOCUS11645</name>
</gene>
<keyword evidence="2" id="KW-1185">Reference proteome</keyword>
<dbReference type="Proteomes" id="UP001157418">
    <property type="component" value="Unassembled WGS sequence"/>
</dbReference>
<dbReference type="EMBL" id="CAKMRJ010001613">
    <property type="protein sequence ID" value="CAH1424440.1"/>
    <property type="molecule type" value="Genomic_DNA"/>
</dbReference>
<reference evidence="1 2" key="1">
    <citation type="submission" date="2022-01" db="EMBL/GenBank/DDBJ databases">
        <authorList>
            <person name="Xiong W."/>
            <person name="Schranz E."/>
        </authorList>
    </citation>
    <scope>NUCLEOTIDE SEQUENCE [LARGE SCALE GENOMIC DNA]</scope>
</reference>